<feature type="transmembrane region" description="Helical" evidence="6">
    <location>
        <begin position="367"/>
        <end position="384"/>
    </location>
</feature>
<dbReference type="Pfam" id="PF00753">
    <property type="entry name" value="Lactamase_B"/>
    <property type="match status" value="1"/>
</dbReference>
<feature type="transmembrane region" description="Helical" evidence="6">
    <location>
        <begin position="20"/>
        <end position="41"/>
    </location>
</feature>
<dbReference type="CDD" id="cd07731">
    <property type="entry name" value="ComA-like_MBL-fold"/>
    <property type="match status" value="1"/>
</dbReference>
<feature type="transmembrane region" description="Helical" evidence="6">
    <location>
        <begin position="421"/>
        <end position="437"/>
    </location>
</feature>
<dbReference type="SUPFAM" id="SSF56281">
    <property type="entry name" value="Metallo-hydrolase/oxidoreductase"/>
    <property type="match status" value="1"/>
</dbReference>
<dbReference type="PANTHER" id="PTHR30619">
    <property type="entry name" value="DNA INTERNALIZATION/COMPETENCE PROTEIN COMEC/REC2"/>
    <property type="match status" value="1"/>
</dbReference>
<dbReference type="GO" id="GO:0030420">
    <property type="term" value="P:establishment of competence for transformation"/>
    <property type="evidence" value="ECO:0007669"/>
    <property type="project" value="InterPro"/>
</dbReference>
<dbReference type="InterPro" id="IPR036866">
    <property type="entry name" value="RibonucZ/Hydroxyglut_hydro"/>
</dbReference>
<name>A0A1H1RM07_9GAMM</name>
<protein>
    <submittedName>
        <fullName evidence="8">Competence protein ComEC</fullName>
    </submittedName>
</protein>
<evidence type="ECO:0000259" key="7">
    <source>
        <dbReference type="SMART" id="SM00849"/>
    </source>
</evidence>
<dbReference type="RefSeq" id="WP_093392521.1">
    <property type="nucleotide sequence ID" value="NZ_LT629736.1"/>
</dbReference>
<dbReference type="Pfam" id="PF13567">
    <property type="entry name" value="DUF4131"/>
    <property type="match status" value="1"/>
</dbReference>
<dbReference type="GO" id="GO:0005886">
    <property type="term" value="C:plasma membrane"/>
    <property type="evidence" value="ECO:0007669"/>
    <property type="project" value="UniProtKB-SubCell"/>
</dbReference>
<feature type="transmembrane region" description="Helical" evidence="6">
    <location>
        <begin position="309"/>
        <end position="329"/>
    </location>
</feature>
<keyword evidence="2" id="KW-1003">Cell membrane</keyword>
<reference evidence="9" key="1">
    <citation type="submission" date="2016-10" db="EMBL/GenBank/DDBJ databases">
        <authorList>
            <person name="Varghese N."/>
            <person name="Submissions S."/>
        </authorList>
    </citation>
    <scope>NUCLEOTIDE SEQUENCE [LARGE SCALE GENOMIC DNA]</scope>
    <source>
        <strain evidence="9">NRRL B-51270</strain>
    </source>
</reference>
<feature type="transmembrane region" description="Helical" evidence="6">
    <location>
        <begin position="230"/>
        <end position="257"/>
    </location>
</feature>
<organism evidence="8 9">
    <name type="scientific">Halopseudomonas xinjiangensis</name>
    <dbReference type="NCBI Taxonomy" id="487184"/>
    <lineage>
        <taxon>Bacteria</taxon>
        <taxon>Pseudomonadati</taxon>
        <taxon>Pseudomonadota</taxon>
        <taxon>Gammaproteobacteria</taxon>
        <taxon>Pseudomonadales</taxon>
        <taxon>Pseudomonadaceae</taxon>
        <taxon>Halopseudomonas</taxon>
    </lineage>
</organism>
<dbReference type="Pfam" id="PF03772">
    <property type="entry name" value="Competence"/>
    <property type="match status" value="1"/>
</dbReference>
<feature type="transmembrane region" description="Helical" evidence="6">
    <location>
        <begin position="335"/>
        <end position="355"/>
    </location>
</feature>
<evidence type="ECO:0000256" key="1">
    <source>
        <dbReference type="ARBA" id="ARBA00004651"/>
    </source>
</evidence>
<evidence type="ECO:0000313" key="9">
    <source>
        <dbReference type="Proteomes" id="UP000243207"/>
    </source>
</evidence>
<dbReference type="NCBIfam" id="TIGR00361">
    <property type="entry name" value="ComEC_Rec2"/>
    <property type="match status" value="1"/>
</dbReference>
<evidence type="ECO:0000256" key="2">
    <source>
        <dbReference type="ARBA" id="ARBA00022475"/>
    </source>
</evidence>
<keyword evidence="5 6" id="KW-0472">Membrane</keyword>
<feature type="transmembrane region" description="Helical" evidence="6">
    <location>
        <begin position="277"/>
        <end position="302"/>
    </location>
</feature>
<dbReference type="InterPro" id="IPR004797">
    <property type="entry name" value="Competence_ComEC/Rec2"/>
</dbReference>
<keyword evidence="9" id="KW-1185">Reference proteome</keyword>
<keyword evidence="4 6" id="KW-1133">Transmembrane helix</keyword>
<dbReference type="STRING" id="487184.SAMN05216421_1395"/>
<dbReference type="InterPro" id="IPR001279">
    <property type="entry name" value="Metallo-B-lactamas"/>
</dbReference>
<feature type="transmembrane region" description="Helical" evidence="6">
    <location>
        <begin position="390"/>
        <end position="409"/>
    </location>
</feature>
<evidence type="ECO:0000313" key="8">
    <source>
        <dbReference type="EMBL" id="SDS36744.1"/>
    </source>
</evidence>
<comment type="subcellular location">
    <subcellularLocation>
        <location evidence="1">Cell membrane</location>
        <topology evidence="1">Multi-pass membrane protein</topology>
    </subcellularLocation>
</comment>
<evidence type="ECO:0000256" key="3">
    <source>
        <dbReference type="ARBA" id="ARBA00022692"/>
    </source>
</evidence>
<dbReference type="InterPro" id="IPR004477">
    <property type="entry name" value="ComEC_N"/>
</dbReference>
<dbReference type="InterPro" id="IPR025405">
    <property type="entry name" value="DUF4131"/>
</dbReference>
<dbReference type="Proteomes" id="UP000243207">
    <property type="component" value="Chromosome I"/>
</dbReference>
<feature type="domain" description="Metallo-beta-lactamase" evidence="7">
    <location>
        <begin position="508"/>
        <end position="689"/>
    </location>
</feature>
<proteinExistence type="predicted"/>
<feature type="transmembrane region" description="Helical" evidence="6">
    <location>
        <begin position="457"/>
        <end position="488"/>
    </location>
</feature>
<gene>
    <name evidence="8" type="ORF">SAMN05216421_1395</name>
</gene>
<dbReference type="PANTHER" id="PTHR30619:SF1">
    <property type="entry name" value="RECOMBINATION PROTEIN 2"/>
    <property type="match status" value="1"/>
</dbReference>
<accession>A0A1H1RM07</accession>
<dbReference type="InterPro" id="IPR035681">
    <property type="entry name" value="ComA-like_MBL"/>
</dbReference>
<dbReference type="EMBL" id="LT629736">
    <property type="protein sequence ID" value="SDS36744.1"/>
    <property type="molecule type" value="Genomic_DNA"/>
</dbReference>
<evidence type="ECO:0000256" key="5">
    <source>
        <dbReference type="ARBA" id="ARBA00023136"/>
    </source>
</evidence>
<dbReference type="InterPro" id="IPR052159">
    <property type="entry name" value="Competence_DNA_uptake"/>
</dbReference>
<evidence type="ECO:0000256" key="6">
    <source>
        <dbReference type="SAM" id="Phobius"/>
    </source>
</evidence>
<keyword evidence="3 6" id="KW-0812">Transmembrane</keyword>
<dbReference type="OrthoDB" id="9761531at2"/>
<sequence length="748" mass="81791">MNLPLGLTAVFVGLITPLSFPALAPPWLIAVFAVASCTAAMHPRWRPVALFLLGLAWACNHHQTAMDERLPEHLDNQRITFTGQVAGLPERTALGWRFLIENAHHAETGGALPIMRAHWYAGEAVEPGERWRFVGNLRRPRGMSNPGGFDYESWLFAQQIGAVASIRSGERIEAEAQSLSRWRRLVRQRLSETLSAYPGGERLIALVVGDRSALDDTDWQTLQATGTGHLMVISGLHVGMVAAAVFAMVSAIGWLGLLRVSYPQQWLAAPLALSAAALYAGLAGFAVPTQRALLMVALVLLARLRYRQINAWVFWLGALCAVTILAPAAPLRAGFWLSFVAVGLLLLGMAGRLAIRGIWWRWGRAQWVIFIGLWPWLVLWGMPGSLTAPVVNLIAIPWVSLAVVPAALLGTLTELYFDSSTLLWLSAKALNALFYLLEHAASWRAPVTLGFPGWVNWSIGAAGALALISPLSSILRIPALACLVALFLPTSRIPEPGGFWVTALDVGQGLSVLVQTHSHVLLYDTGARLRSGFDLGEAVVYPALLDLGVSKLDTLLLSHADNDHAGGAAALMERIPVGRVLSGQPDELASLGAQPCQPGESWSRDGVEFRVVYSAPPPAPANERSCVLRITSQWGSVLLPGDLGIRGEYQMLAEPLRADLLIAPHHGSRTSSSYAFIRAVSPRWVVFSSAFYSPFGHPHQKVVERYRELHAEPVYTARSGAIRFEFDESGPGRLSWHWRDENRRFWHE</sequence>
<dbReference type="SMART" id="SM00849">
    <property type="entry name" value="Lactamase_B"/>
    <property type="match status" value="1"/>
</dbReference>
<dbReference type="AlphaFoldDB" id="A0A1H1RM07"/>
<dbReference type="NCBIfam" id="TIGR00360">
    <property type="entry name" value="ComEC_N-term"/>
    <property type="match status" value="1"/>
</dbReference>
<evidence type="ECO:0000256" key="4">
    <source>
        <dbReference type="ARBA" id="ARBA00022989"/>
    </source>
</evidence>
<dbReference type="Gene3D" id="3.60.15.10">
    <property type="entry name" value="Ribonuclease Z/Hydroxyacylglutathione hydrolase-like"/>
    <property type="match status" value="1"/>
</dbReference>